<comment type="similarity">
    <text evidence="3">Belongs to the MoxR family.</text>
</comment>
<evidence type="ECO:0000256" key="4">
    <source>
        <dbReference type="SAM" id="MobiDB-lite"/>
    </source>
</evidence>
<dbReference type="InterPro" id="IPR011703">
    <property type="entry name" value="ATPase_AAA-3"/>
</dbReference>
<keyword evidence="2" id="KW-0067">ATP-binding</keyword>
<feature type="compositionally biased region" description="Polar residues" evidence="4">
    <location>
        <begin position="10"/>
        <end position="22"/>
    </location>
</feature>
<dbReference type="GO" id="GO:0005524">
    <property type="term" value="F:ATP binding"/>
    <property type="evidence" value="ECO:0007669"/>
    <property type="project" value="UniProtKB-KW"/>
</dbReference>
<dbReference type="InterPro" id="IPR041628">
    <property type="entry name" value="ChlI/MoxR_AAA_lid"/>
</dbReference>
<evidence type="ECO:0000259" key="5">
    <source>
        <dbReference type="Pfam" id="PF07726"/>
    </source>
</evidence>
<dbReference type="STRING" id="1120920.SAMN03080599_00328"/>
<dbReference type="PIRSF" id="PIRSF002849">
    <property type="entry name" value="AAA_ATPase_chaperone_MoxR_prd"/>
    <property type="match status" value="1"/>
</dbReference>
<name>A0A1G5RTH0_9FIRM</name>
<dbReference type="Pfam" id="PF17863">
    <property type="entry name" value="AAA_lid_2"/>
    <property type="match status" value="1"/>
</dbReference>
<gene>
    <name evidence="7" type="ORF">SAMN03080599_00328</name>
</gene>
<dbReference type="Pfam" id="PF07726">
    <property type="entry name" value="AAA_3"/>
    <property type="match status" value="1"/>
</dbReference>
<dbReference type="SUPFAM" id="SSF52540">
    <property type="entry name" value="P-loop containing nucleoside triphosphate hydrolases"/>
    <property type="match status" value="1"/>
</dbReference>
<feature type="region of interest" description="Disordered" evidence="4">
    <location>
        <begin position="1"/>
        <end position="22"/>
    </location>
</feature>
<organism evidence="7 8">
    <name type="scientific">Acidaminobacter hydrogenoformans DSM 2784</name>
    <dbReference type="NCBI Taxonomy" id="1120920"/>
    <lineage>
        <taxon>Bacteria</taxon>
        <taxon>Bacillati</taxon>
        <taxon>Bacillota</taxon>
        <taxon>Clostridia</taxon>
        <taxon>Peptostreptococcales</taxon>
        <taxon>Acidaminobacteraceae</taxon>
        <taxon>Acidaminobacter</taxon>
    </lineage>
</organism>
<dbReference type="PANTHER" id="PTHR42759">
    <property type="entry name" value="MOXR FAMILY PROTEIN"/>
    <property type="match status" value="1"/>
</dbReference>
<dbReference type="PANTHER" id="PTHR42759:SF5">
    <property type="entry name" value="METHANOL DEHYDROGENASE REGULATOR"/>
    <property type="match status" value="1"/>
</dbReference>
<dbReference type="InterPro" id="IPR050764">
    <property type="entry name" value="CbbQ/NirQ/NorQ/GpvN"/>
</dbReference>
<sequence length="335" mass="37784">MVTVPDSGNLKASDSDAPNSSETRAYCRDRLIEIKKAMSELFMGREETLRMVLGAFFSDGHVLVEDVPGVGKTTLAKTLAQCMEIEFRRIQFTPDLMPSDVMGISLFDLNSGVFNFKRGPVFTNILMADEINRSSPKTQSSLLEAMEERQVTMDGQAYPLEKPFMVIATQNPVEFEGTFPLPEAQLDRFMVRIDIGYPDAETEIDILKKETLRRERSSFQPLSKKDLLLIRETAAAIEVNDTIYSYVQRLLDASRHHHDLHYGLSPRAGIALIRMAKFMALISDRAFVTPDDIRSVVYPVVAHRLVIKSDAMYRGITEKEVVSQLIEMVPVAKRS</sequence>
<reference evidence="7 8" key="1">
    <citation type="submission" date="2016-10" db="EMBL/GenBank/DDBJ databases">
        <authorList>
            <person name="de Groot N.N."/>
        </authorList>
    </citation>
    <scope>NUCLEOTIDE SEQUENCE [LARGE SCALE GENOMIC DNA]</scope>
    <source>
        <strain evidence="7 8">DSM 2784</strain>
    </source>
</reference>
<feature type="domain" description="ChlI/MoxR AAA lid" evidence="6">
    <location>
        <begin position="253"/>
        <end position="324"/>
    </location>
</feature>
<evidence type="ECO:0000256" key="2">
    <source>
        <dbReference type="ARBA" id="ARBA00022840"/>
    </source>
</evidence>
<dbReference type="Gene3D" id="3.40.50.300">
    <property type="entry name" value="P-loop containing nucleotide triphosphate hydrolases"/>
    <property type="match status" value="1"/>
</dbReference>
<accession>A0A1G5RTH0</accession>
<evidence type="ECO:0000313" key="8">
    <source>
        <dbReference type="Proteomes" id="UP000199208"/>
    </source>
</evidence>
<dbReference type="CDD" id="cd00009">
    <property type="entry name" value="AAA"/>
    <property type="match status" value="1"/>
</dbReference>
<dbReference type="Proteomes" id="UP000199208">
    <property type="component" value="Unassembled WGS sequence"/>
</dbReference>
<evidence type="ECO:0000256" key="1">
    <source>
        <dbReference type="ARBA" id="ARBA00022741"/>
    </source>
</evidence>
<keyword evidence="1" id="KW-0547">Nucleotide-binding</keyword>
<dbReference type="GO" id="GO:0016887">
    <property type="term" value="F:ATP hydrolysis activity"/>
    <property type="evidence" value="ECO:0007669"/>
    <property type="project" value="InterPro"/>
</dbReference>
<keyword evidence="8" id="KW-1185">Reference proteome</keyword>
<dbReference type="EMBL" id="FMWL01000001">
    <property type="protein sequence ID" value="SCZ76609.1"/>
    <property type="molecule type" value="Genomic_DNA"/>
</dbReference>
<dbReference type="FunFam" id="3.40.50.300:FF:000640">
    <property type="entry name" value="MoxR family ATPase"/>
    <property type="match status" value="1"/>
</dbReference>
<proteinExistence type="inferred from homology"/>
<evidence type="ECO:0000256" key="3">
    <source>
        <dbReference type="ARBA" id="ARBA00061607"/>
    </source>
</evidence>
<dbReference type="Gene3D" id="1.10.8.80">
    <property type="entry name" value="Magnesium chelatase subunit I, C-Terminal domain"/>
    <property type="match status" value="1"/>
</dbReference>
<evidence type="ECO:0000259" key="6">
    <source>
        <dbReference type="Pfam" id="PF17863"/>
    </source>
</evidence>
<evidence type="ECO:0000313" key="7">
    <source>
        <dbReference type="EMBL" id="SCZ76609.1"/>
    </source>
</evidence>
<dbReference type="InterPro" id="IPR027417">
    <property type="entry name" value="P-loop_NTPase"/>
</dbReference>
<feature type="domain" description="ATPase AAA-3" evidence="5">
    <location>
        <begin position="61"/>
        <end position="191"/>
    </location>
</feature>
<dbReference type="AlphaFoldDB" id="A0A1G5RTH0"/>
<protein>
    <submittedName>
        <fullName evidence="7">MoxR-like ATPase</fullName>
    </submittedName>
</protein>